<dbReference type="Gramene" id="TraesROB_scaffold_025685_01G000300.1">
    <property type="protein sequence ID" value="TraesROB_scaffold_025685_01G000300.1"/>
    <property type="gene ID" value="TraesROB_scaffold_025685_01G000300"/>
</dbReference>
<evidence type="ECO:0000256" key="3">
    <source>
        <dbReference type="ARBA" id="ARBA00022946"/>
    </source>
</evidence>
<keyword evidence="2" id="KW-0804">Transcription</keyword>
<evidence type="ECO:0000313" key="4">
    <source>
        <dbReference type="EnsemblPlants" id="TraesCS2B02G122000.1.cds1"/>
    </source>
</evidence>
<dbReference type="Gramene" id="TraesLDM2B03G00865090.1">
    <property type="protein sequence ID" value="TraesLDM2B03G00865090.1.CDS1"/>
    <property type="gene ID" value="TraesLDM2B03G00865090"/>
</dbReference>
<name>A0A3B6C063_WHEAT</name>
<dbReference type="Gramene" id="TraesMAC2B03G00862620.1">
    <property type="protein sequence ID" value="TraesMAC2B03G00862620.1.CDS1"/>
    <property type="gene ID" value="TraesMAC2B03G00862620"/>
</dbReference>
<keyword evidence="3" id="KW-0809">Transit peptide</keyword>
<dbReference type="EnsemblPlants" id="TraesCS2B02G122000.1">
    <property type="protein sequence ID" value="TraesCS2B02G122000.1.cds1"/>
    <property type="gene ID" value="TraesCS2B02G122000"/>
</dbReference>
<dbReference type="OrthoDB" id="641315at2759"/>
<dbReference type="InterPro" id="IPR038538">
    <property type="entry name" value="MTERF_sf"/>
</dbReference>
<dbReference type="SMART" id="SM00733">
    <property type="entry name" value="Mterf"/>
    <property type="match status" value="2"/>
</dbReference>
<dbReference type="Gramene" id="TraesJUL2B03G00868460.1">
    <property type="protein sequence ID" value="TraesJUL2B03G00868460.1.CDS1"/>
    <property type="gene ID" value="TraesJUL2B03G00868460"/>
</dbReference>
<dbReference type="Gramene" id="TraesRN2B0100302900.1">
    <property type="protein sequence ID" value="TraesRN2B0100302900.1"/>
    <property type="gene ID" value="TraesRN2B0100302900"/>
</dbReference>
<dbReference type="AlphaFoldDB" id="A0A3B6C063"/>
<dbReference type="Gramene" id="TraesJAG2B03G00863230.1">
    <property type="protein sequence ID" value="TraesJAG2B03G00863230.1.CDS1"/>
    <property type="gene ID" value="TraesJAG2B03G00863230"/>
</dbReference>
<dbReference type="GO" id="GO:0003676">
    <property type="term" value="F:nucleic acid binding"/>
    <property type="evidence" value="ECO:0007669"/>
    <property type="project" value="InterPro"/>
</dbReference>
<reference evidence="4" key="1">
    <citation type="submission" date="2018-08" db="EMBL/GenBank/DDBJ databases">
        <authorList>
            <person name="Rossello M."/>
        </authorList>
    </citation>
    <scope>NUCLEOTIDE SEQUENCE [LARGE SCALE GENOMIC DNA]</scope>
    <source>
        <strain evidence="4">cv. Chinese Spring</strain>
    </source>
</reference>
<protein>
    <submittedName>
        <fullName evidence="4">Uncharacterized protein</fullName>
    </submittedName>
</protein>
<dbReference type="Proteomes" id="UP000019116">
    <property type="component" value="Chromosome 2B"/>
</dbReference>
<evidence type="ECO:0000256" key="1">
    <source>
        <dbReference type="ARBA" id="ARBA00007692"/>
    </source>
</evidence>
<dbReference type="OMA" id="YSAICFR"/>
<keyword evidence="2" id="KW-0805">Transcription regulation</keyword>
<dbReference type="PANTHER" id="PTHR13068">
    <property type="entry name" value="CGI-12 PROTEIN-RELATED"/>
    <property type="match status" value="1"/>
</dbReference>
<dbReference type="InterPro" id="IPR003690">
    <property type="entry name" value="MTERF"/>
</dbReference>
<comment type="similarity">
    <text evidence="1">Belongs to the mTERF family.</text>
</comment>
<dbReference type="Gramene" id="TraesCAD_scaffold_003960_01G000400.1">
    <property type="protein sequence ID" value="TraesCAD_scaffold_003960_01G000400.1"/>
    <property type="gene ID" value="TraesCAD_scaffold_003960_01G000400"/>
</dbReference>
<evidence type="ECO:0000313" key="5">
    <source>
        <dbReference type="Proteomes" id="UP000019116"/>
    </source>
</evidence>
<dbReference type="Pfam" id="PF02536">
    <property type="entry name" value="mTERF"/>
    <property type="match status" value="1"/>
</dbReference>
<dbReference type="Gramene" id="TraesCLE_scaffold_096731_01G000200.1">
    <property type="protein sequence ID" value="TraesCLE_scaffold_096731_01G000200.1"/>
    <property type="gene ID" value="TraesCLE_scaffold_096731_01G000200"/>
</dbReference>
<dbReference type="PaxDb" id="4565-Traes_2BS_87944581C.1"/>
<evidence type="ECO:0000256" key="2">
    <source>
        <dbReference type="ARBA" id="ARBA00022472"/>
    </source>
</evidence>
<dbReference type="Gramene" id="TraesNOR2B03G00874810.1">
    <property type="protein sequence ID" value="TraesNOR2B03G00874810.1.CDS1"/>
    <property type="gene ID" value="TraesNOR2B03G00874810"/>
</dbReference>
<sequence length="127" mass="14582">MFRWSDAEVGIDVSRAPRVLVMSKDFLRSKSEFLISEVGLEPAYIAQRPAILTLSLDGRLRPRHYIMKFLKDNGLLENDRSYYVAVVVSDNDFMKKYICPYQEAVPHLAQDYAAACKGEVPTIFRFT</sequence>
<dbReference type="STRING" id="4565.A0A3B6C063"/>
<dbReference type="Gramene" id="TraesSTA2B03G00864310.1">
    <property type="protein sequence ID" value="TraesSTA2B03G00864310.1.CDS1"/>
    <property type="gene ID" value="TraesSTA2B03G00864310"/>
</dbReference>
<reference evidence="4" key="2">
    <citation type="submission" date="2018-10" db="UniProtKB">
        <authorList>
            <consortium name="EnsemblPlants"/>
        </authorList>
    </citation>
    <scope>IDENTIFICATION</scope>
</reference>
<keyword evidence="5" id="KW-1185">Reference proteome</keyword>
<dbReference type="PANTHER" id="PTHR13068:SF214">
    <property type="match status" value="1"/>
</dbReference>
<dbReference type="Gramene" id="TraesARI2B03G00874290.1">
    <property type="protein sequence ID" value="TraesARI2B03G00874290.1.CDS1"/>
    <property type="gene ID" value="TraesARI2B03G00874290"/>
</dbReference>
<accession>A0A3B6C063</accession>
<keyword evidence="2" id="KW-0806">Transcription termination</keyword>
<organism evidence="4">
    <name type="scientific">Triticum aestivum</name>
    <name type="common">Wheat</name>
    <dbReference type="NCBI Taxonomy" id="4565"/>
    <lineage>
        <taxon>Eukaryota</taxon>
        <taxon>Viridiplantae</taxon>
        <taxon>Streptophyta</taxon>
        <taxon>Embryophyta</taxon>
        <taxon>Tracheophyta</taxon>
        <taxon>Spermatophyta</taxon>
        <taxon>Magnoliopsida</taxon>
        <taxon>Liliopsida</taxon>
        <taxon>Poales</taxon>
        <taxon>Poaceae</taxon>
        <taxon>BOP clade</taxon>
        <taxon>Pooideae</taxon>
        <taxon>Triticodae</taxon>
        <taxon>Triticeae</taxon>
        <taxon>Triticinae</taxon>
        <taxon>Triticum</taxon>
    </lineage>
</organism>
<dbReference type="Gramene" id="TraesCS2B02G122000.1">
    <property type="protein sequence ID" value="TraesCS2B02G122000.1.cds1"/>
    <property type="gene ID" value="TraesCS2B02G122000"/>
</dbReference>
<proteinExistence type="inferred from homology"/>
<dbReference type="GO" id="GO:0006353">
    <property type="term" value="P:DNA-templated transcription termination"/>
    <property type="evidence" value="ECO:0007669"/>
    <property type="project" value="UniProtKB-KW"/>
</dbReference>
<dbReference type="Gramene" id="TraesCS2B03G0297000.1">
    <property type="protein sequence ID" value="TraesCS2B03G0297000.1.CDS1"/>
    <property type="gene ID" value="TraesCS2B03G0297000"/>
</dbReference>
<dbReference type="Gene3D" id="1.25.70.10">
    <property type="entry name" value="Transcription termination factor 3, mitochondrial"/>
    <property type="match status" value="1"/>
</dbReference>